<evidence type="ECO:0000256" key="2">
    <source>
        <dbReference type="SAM" id="Phobius"/>
    </source>
</evidence>
<dbReference type="Proteomes" id="UP000282211">
    <property type="component" value="Unassembled WGS sequence"/>
</dbReference>
<dbReference type="EMBL" id="RBII01000001">
    <property type="protein sequence ID" value="RKQ71277.1"/>
    <property type="molecule type" value="Genomic_DNA"/>
</dbReference>
<reference evidence="3 4" key="1">
    <citation type="submission" date="2018-10" db="EMBL/GenBank/DDBJ databases">
        <title>Genomic Encyclopedia of Type Strains, Phase IV (KMG-IV): sequencing the most valuable type-strain genomes for metagenomic binning, comparative biology and taxonomic classification.</title>
        <authorList>
            <person name="Goeker M."/>
        </authorList>
    </citation>
    <scope>NUCLEOTIDE SEQUENCE [LARGE SCALE GENOMIC DNA]</scope>
    <source>
        <strain evidence="3 4">DSM 22008</strain>
    </source>
</reference>
<feature type="region of interest" description="Disordered" evidence="1">
    <location>
        <begin position="39"/>
        <end position="64"/>
    </location>
</feature>
<feature type="transmembrane region" description="Helical" evidence="2">
    <location>
        <begin position="12"/>
        <end position="29"/>
    </location>
</feature>
<proteinExistence type="predicted"/>
<evidence type="ECO:0000313" key="4">
    <source>
        <dbReference type="Proteomes" id="UP000282211"/>
    </source>
</evidence>
<keyword evidence="2" id="KW-1133">Transmembrane helix</keyword>
<keyword evidence="2" id="KW-0812">Transmembrane</keyword>
<keyword evidence="4" id="KW-1185">Reference proteome</keyword>
<keyword evidence="2" id="KW-0472">Membrane</keyword>
<evidence type="ECO:0000313" key="3">
    <source>
        <dbReference type="EMBL" id="RKQ71277.1"/>
    </source>
</evidence>
<dbReference type="InParanoid" id="A0A420WJU2"/>
<evidence type="ECO:0000256" key="1">
    <source>
        <dbReference type="SAM" id="MobiDB-lite"/>
    </source>
</evidence>
<accession>A0A420WJU2</accession>
<dbReference type="RefSeq" id="WP_121099070.1">
    <property type="nucleotide sequence ID" value="NZ_RBII01000001.1"/>
</dbReference>
<comment type="caution">
    <text evidence="3">The sequence shown here is derived from an EMBL/GenBank/DDBJ whole genome shotgun (WGS) entry which is preliminary data.</text>
</comment>
<dbReference type="AlphaFoldDB" id="A0A420WJU2"/>
<sequence>MTDKANQKSKSLWLILAGCIILALAFYLLRDNGTDLVPNAPAGETPSEPQLGDLTPPDKTADPIDPVEEATALVNKGSVTIAELAIGMGSGEAENVIERLLKPKTSEGNQTYDMRLTPQTQNGYTLIAVADNMMDDSVKAQEVTAMFRPGQRDAFILSEYTVRVQCRRGAKVGQWQTERCQ</sequence>
<protein>
    <submittedName>
        <fullName evidence="3">Uncharacterized protein</fullName>
    </submittedName>
</protein>
<organism evidence="3 4">
    <name type="scientific">Litorimonas taeanensis</name>
    <dbReference type="NCBI Taxonomy" id="568099"/>
    <lineage>
        <taxon>Bacteria</taxon>
        <taxon>Pseudomonadati</taxon>
        <taxon>Pseudomonadota</taxon>
        <taxon>Alphaproteobacteria</taxon>
        <taxon>Maricaulales</taxon>
        <taxon>Robiginitomaculaceae</taxon>
    </lineage>
</organism>
<name>A0A420WJU2_9PROT</name>
<gene>
    <name evidence="3" type="ORF">DES40_0590</name>
</gene>